<dbReference type="InterPro" id="IPR052177">
    <property type="entry name" value="Divisome_Glycosyl_Hydrolase"/>
</dbReference>
<feature type="domain" description="Glycosyl hydrolase-like 10" evidence="2">
    <location>
        <begin position="45"/>
        <end position="353"/>
    </location>
</feature>
<reference evidence="3" key="1">
    <citation type="submission" date="2022-10" db="EMBL/GenBank/DDBJ databases">
        <title>Whole-Genome Sequencing of Brachybacterium huguangmaarense BRM-3, Isolated from Betula schmidtii.</title>
        <authorList>
            <person name="Haam D."/>
        </authorList>
    </citation>
    <scope>NUCLEOTIDE SEQUENCE</scope>
    <source>
        <strain evidence="3">BRM-3</strain>
    </source>
</reference>
<dbReference type="Gene3D" id="3.20.20.80">
    <property type="entry name" value="Glycosidases"/>
    <property type="match status" value="1"/>
</dbReference>
<keyword evidence="4" id="KW-1185">Reference proteome</keyword>
<organism evidence="3 4">
    <name type="scientific">Brachybacterium huguangmaarense</name>
    <dbReference type="NCBI Taxonomy" id="1652028"/>
    <lineage>
        <taxon>Bacteria</taxon>
        <taxon>Bacillati</taxon>
        <taxon>Actinomycetota</taxon>
        <taxon>Actinomycetes</taxon>
        <taxon>Micrococcales</taxon>
        <taxon>Dermabacteraceae</taxon>
        <taxon>Brachybacterium</taxon>
    </lineage>
</organism>
<gene>
    <name evidence="3" type="ORF">BRM3_14855</name>
</gene>
<dbReference type="Pfam" id="PF02638">
    <property type="entry name" value="GHL10"/>
    <property type="match status" value="1"/>
</dbReference>
<dbReference type="InterPro" id="IPR003790">
    <property type="entry name" value="GHL10"/>
</dbReference>
<accession>A0ABY6G2I8</accession>
<dbReference type="EMBL" id="CP107020">
    <property type="protein sequence ID" value="UYG16858.1"/>
    <property type="molecule type" value="Genomic_DNA"/>
</dbReference>
<dbReference type="InterPro" id="IPR006311">
    <property type="entry name" value="TAT_signal"/>
</dbReference>
<dbReference type="PANTHER" id="PTHR43405">
    <property type="entry name" value="GLYCOSYL HYDROLASE DIGH"/>
    <property type="match status" value="1"/>
</dbReference>
<dbReference type="PROSITE" id="PS51318">
    <property type="entry name" value="TAT"/>
    <property type="match status" value="1"/>
</dbReference>
<protein>
    <submittedName>
        <fullName evidence="3">Family 10 glycosylhydrolase</fullName>
    </submittedName>
</protein>
<dbReference type="SUPFAM" id="SSF51445">
    <property type="entry name" value="(Trans)glycosidases"/>
    <property type="match status" value="1"/>
</dbReference>
<dbReference type="Proteomes" id="UP001164305">
    <property type="component" value="Chromosome"/>
</dbReference>
<dbReference type="InterPro" id="IPR017853">
    <property type="entry name" value="GH"/>
</dbReference>
<keyword evidence="1" id="KW-0732">Signal</keyword>
<dbReference type="PANTHER" id="PTHR43405:SF1">
    <property type="entry name" value="GLYCOSYL HYDROLASE DIGH"/>
    <property type="match status" value="1"/>
</dbReference>
<evidence type="ECO:0000259" key="2">
    <source>
        <dbReference type="Pfam" id="PF02638"/>
    </source>
</evidence>
<evidence type="ECO:0000313" key="3">
    <source>
        <dbReference type="EMBL" id="UYG16858.1"/>
    </source>
</evidence>
<sequence>MLSLDRRDFLRLSAGAVVTGAAFSASVTTSIAPAHAAGPQRARQFRALWISSVANIDWPSRTGLSAAVQRREFEDWMDLARSLRLNAVISQVRPSADAFWPSPHEPWSQYLTGTQGKDPGYDPLAAQVRAAHERNLEFHAWFNPYRVSTQSDPKKLVASHPARTHPDWVFAYGGKLYYNPGIPEVRRFVQDAMMDAVTRYDLDAVHFDDYFYPYPVEGQTVPDQATYARYGGGASLADWRRSCIDTLVEEMHERIRSAKPWVKFGISPFGIWRNRSADPAGSATSGLQSYEAISADSRRWVRQGWVDYICPQVYWQIGLAAADYAELARWWASTVEGTDVALYIGQAAYKLTSGDFTDRRELVRHQEVNARYARIAGDAYFSASDLRANPRGAISALVDEAYPSPAIVPAIAHLGGRAPQAPLAVTAARTRDGVRVRWQHPPGSATSYAIWRLDGTDTAPVRAEDPSRLVATLRARPGRAQEYVHRGGSGSGYAVTAYDRTWNASEPAAARTR</sequence>
<dbReference type="RefSeq" id="WP_263594071.1">
    <property type="nucleotide sequence ID" value="NZ_CP107020.1"/>
</dbReference>
<name>A0ABY6G2I8_9MICO</name>
<proteinExistence type="predicted"/>
<evidence type="ECO:0000313" key="4">
    <source>
        <dbReference type="Proteomes" id="UP001164305"/>
    </source>
</evidence>
<evidence type="ECO:0000256" key="1">
    <source>
        <dbReference type="ARBA" id="ARBA00022729"/>
    </source>
</evidence>